<dbReference type="RefSeq" id="XP_028489284.1">
    <property type="nucleotide sequence ID" value="XM_028628681.1"/>
</dbReference>
<dbReference type="Proteomes" id="UP000283841">
    <property type="component" value="Unassembled WGS sequence"/>
</dbReference>
<dbReference type="GeneID" id="39597958"/>
<accession>A0A443I6A8</accession>
<feature type="compositionally biased region" description="Polar residues" evidence="1">
    <location>
        <begin position="421"/>
        <end position="433"/>
    </location>
</feature>
<organism evidence="3 4">
    <name type="scientific">Byssochlamys spectabilis</name>
    <name type="common">Paecilomyces variotii</name>
    <dbReference type="NCBI Taxonomy" id="264951"/>
    <lineage>
        <taxon>Eukaryota</taxon>
        <taxon>Fungi</taxon>
        <taxon>Dikarya</taxon>
        <taxon>Ascomycota</taxon>
        <taxon>Pezizomycotina</taxon>
        <taxon>Eurotiomycetes</taxon>
        <taxon>Eurotiomycetidae</taxon>
        <taxon>Eurotiales</taxon>
        <taxon>Thermoascaceae</taxon>
        <taxon>Paecilomyces</taxon>
    </lineage>
</organism>
<reference evidence="3 4" key="1">
    <citation type="journal article" date="2018" name="Front. Microbiol.">
        <title>Genomic and genetic insights into a cosmopolitan fungus, Paecilomyces variotii (Eurotiales).</title>
        <authorList>
            <person name="Urquhart A.S."/>
            <person name="Mondo S.J."/>
            <person name="Makela M.R."/>
            <person name="Hane J.K."/>
            <person name="Wiebenga A."/>
            <person name="He G."/>
            <person name="Mihaltcheva S."/>
            <person name="Pangilinan J."/>
            <person name="Lipzen A."/>
            <person name="Barry K."/>
            <person name="de Vries R.P."/>
            <person name="Grigoriev I.V."/>
            <person name="Idnurm A."/>
        </authorList>
    </citation>
    <scope>NUCLEOTIDE SEQUENCE [LARGE SCALE GENOMIC DNA]</scope>
    <source>
        <strain evidence="3 4">CBS 101075</strain>
    </source>
</reference>
<dbReference type="AlphaFoldDB" id="A0A443I6A8"/>
<evidence type="ECO:0000256" key="1">
    <source>
        <dbReference type="SAM" id="MobiDB-lite"/>
    </source>
</evidence>
<evidence type="ECO:0000313" key="3">
    <source>
        <dbReference type="EMBL" id="RWQ99639.1"/>
    </source>
</evidence>
<dbReference type="Pfam" id="PF10354">
    <property type="entry name" value="BMT5-like"/>
    <property type="match status" value="2"/>
</dbReference>
<feature type="domain" description="25S rRNA (uridine-N(3))-methyltransferase BMT5-like" evidence="2">
    <location>
        <begin position="175"/>
        <end position="389"/>
    </location>
</feature>
<feature type="compositionally biased region" description="Acidic residues" evidence="1">
    <location>
        <begin position="298"/>
        <end position="321"/>
    </location>
</feature>
<evidence type="ECO:0000259" key="2">
    <source>
        <dbReference type="Pfam" id="PF10354"/>
    </source>
</evidence>
<dbReference type="InterPro" id="IPR019446">
    <property type="entry name" value="BMT5-like"/>
</dbReference>
<feature type="region of interest" description="Disordered" evidence="1">
    <location>
        <begin position="416"/>
        <end position="451"/>
    </location>
</feature>
<dbReference type="EMBL" id="RCNU01000001">
    <property type="protein sequence ID" value="RWQ99639.1"/>
    <property type="molecule type" value="Genomic_DNA"/>
</dbReference>
<dbReference type="VEuPathDB" id="FungiDB:C8Q69DRAFT_440717"/>
<protein>
    <recommendedName>
        <fullName evidence="2">25S rRNA (uridine-N(3))-methyltransferase BMT5-like domain-containing protein</fullName>
    </recommendedName>
</protein>
<dbReference type="STRING" id="264951.A0A443I6A8"/>
<gene>
    <name evidence="3" type="ORF">C8Q69DRAFT_440717</name>
</gene>
<dbReference type="PANTHER" id="PTHR11538">
    <property type="entry name" value="PHENYLALANYL-TRNA SYNTHETASE"/>
    <property type="match status" value="1"/>
</dbReference>
<feature type="compositionally biased region" description="Acidic residues" evidence="1">
    <location>
        <begin position="167"/>
        <end position="177"/>
    </location>
</feature>
<feature type="domain" description="25S rRNA (uridine-N(3))-methyltransferase BMT5-like" evidence="2">
    <location>
        <begin position="90"/>
        <end position="136"/>
    </location>
</feature>
<dbReference type="GO" id="GO:0070475">
    <property type="term" value="P:rRNA base methylation"/>
    <property type="evidence" value="ECO:0007669"/>
    <property type="project" value="InterPro"/>
</dbReference>
<keyword evidence="4" id="KW-1185">Reference proteome</keyword>
<dbReference type="PANTHER" id="PTHR11538:SF26">
    <property type="entry name" value="FERREDOXIN-FOLD ANTICODON-BINDING DOMAIN-CONTAINING PROTEIN 1"/>
    <property type="match status" value="1"/>
</dbReference>
<feature type="region of interest" description="Disordered" evidence="1">
    <location>
        <begin position="145"/>
        <end position="198"/>
    </location>
</feature>
<comment type="caution">
    <text evidence="3">The sequence shown here is derived from an EMBL/GenBank/DDBJ whole genome shotgun (WGS) entry which is preliminary data.</text>
</comment>
<feature type="region of interest" description="Disordered" evidence="1">
    <location>
        <begin position="1"/>
        <end position="79"/>
    </location>
</feature>
<proteinExistence type="predicted"/>
<dbReference type="GO" id="GO:0070042">
    <property type="term" value="F:rRNA (uridine-N3-)-methyltransferase activity"/>
    <property type="evidence" value="ECO:0007669"/>
    <property type="project" value="InterPro"/>
</dbReference>
<name>A0A443I6A8_BYSSP</name>
<sequence length="451" mass="49877">MGKSKKPRIPNYNHADGPARKSQHPRGNGSGGGGNRKMHTFSKLSTSSGSIAGRGKNNNNHNKNDDSVKPQQAKQDVKVTVPFGKKDRILLVGEGDFSFARSLALHYRCRDILATCYDSKETLSSKYPHVEETIKDFLSTFSGKKVEDSAGGEKSPFEETVGKSNDENEDDDEDEEETKQPPKDNNDNPQTHHDKRGPKVLYSVDARKLGSAVGGGKLVRAGFPRRYPQRVAWENAKRGVDSNSHQTTGGPWDVICFNFPHVGGLSTDVNRQVRANQELLVAFFKSCLPLLSTPMDVEGDVDSDEDFGSEYSDDDDNDEMDGSDRAKVPAKLDRWKTKMTAPGQIVVTLFEGEPYTLWNIRDLARHAGLRVVTSFKFPWAAYPGYSHARTLGHIEGRDGGRGGWRGEEREARTYVFEIKGNENSKPAKSSVQKGKTGGKKRARDDSDSESP</sequence>
<evidence type="ECO:0000313" key="4">
    <source>
        <dbReference type="Proteomes" id="UP000283841"/>
    </source>
</evidence>
<dbReference type="GO" id="GO:0005737">
    <property type="term" value="C:cytoplasm"/>
    <property type="evidence" value="ECO:0007669"/>
    <property type="project" value="TreeGrafter"/>
</dbReference>
<feature type="compositionally biased region" description="Basic and acidic residues" evidence="1">
    <location>
        <begin position="178"/>
        <end position="192"/>
    </location>
</feature>
<feature type="region of interest" description="Disordered" evidence="1">
    <location>
        <begin position="298"/>
        <end position="324"/>
    </location>
</feature>
<feature type="compositionally biased region" description="Basic and acidic residues" evidence="1">
    <location>
        <begin position="155"/>
        <end position="166"/>
    </location>
</feature>